<dbReference type="InterPro" id="IPR050801">
    <property type="entry name" value="Ca-Dep_Lectins_ImmuneDev"/>
</dbReference>
<dbReference type="AlphaFoldDB" id="A0A913Z4S3"/>
<dbReference type="InterPro" id="IPR016187">
    <property type="entry name" value="CTDL_fold"/>
</dbReference>
<dbReference type="CDD" id="cd00037">
    <property type="entry name" value="CLECT"/>
    <property type="match status" value="1"/>
</dbReference>
<accession>A0A913Z4S3</accession>
<proteinExistence type="predicted"/>
<feature type="signal peptide" evidence="1">
    <location>
        <begin position="1"/>
        <end position="20"/>
    </location>
</feature>
<dbReference type="GeneID" id="119721023"/>
<dbReference type="InterPro" id="IPR001304">
    <property type="entry name" value="C-type_lectin-like"/>
</dbReference>
<dbReference type="InterPro" id="IPR016186">
    <property type="entry name" value="C-type_lectin-like/link_sf"/>
</dbReference>
<dbReference type="RefSeq" id="XP_038046823.1">
    <property type="nucleotide sequence ID" value="XM_038190895.1"/>
</dbReference>
<reference evidence="3" key="1">
    <citation type="submission" date="2022-11" db="UniProtKB">
        <authorList>
            <consortium name="EnsemblMetazoa"/>
        </authorList>
    </citation>
    <scope>IDENTIFICATION</scope>
</reference>
<feature type="chain" id="PRO_5038100974" description="C-type lectin domain-containing protein" evidence="1">
    <location>
        <begin position="21"/>
        <end position="158"/>
    </location>
</feature>
<dbReference type="EnsemblMetazoa" id="XM_038190895.1">
    <property type="protein sequence ID" value="XP_038046823.1"/>
    <property type="gene ID" value="LOC119721023"/>
</dbReference>
<keyword evidence="1" id="KW-0732">Signal</keyword>
<dbReference type="PANTHER" id="PTHR22801:SF63">
    <property type="entry name" value="C-TYPE LECTIN DOMAIN-CONTAINING PROTEIN"/>
    <property type="match status" value="1"/>
</dbReference>
<dbReference type="PROSITE" id="PS51257">
    <property type="entry name" value="PROKAR_LIPOPROTEIN"/>
    <property type="match status" value="1"/>
</dbReference>
<sequence length="158" mass="18392">MNRLFLACVFLVAAIAAVSASCSPGYTQRAGGNCYKLWSTKREWWVYADHVCRAEGAWLATIRNTADSVWVNNFFITNRGHHCNLDWYWIGANDLAREGRWRWAEDGSELSYFNWLRGEPNNMDNEDVVQVNSNNRKWNDNEVTHTYQLCYVCEKNPI</sequence>
<protein>
    <recommendedName>
        <fullName evidence="2">C-type lectin domain-containing protein</fullName>
    </recommendedName>
</protein>
<evidence type="ECO:0000313" key="4">
    <source>
        <dbReference type="Proteomes" id="UP000887568"/>
    </source>
</evidence>
<evidence type="ECO:0000313" key="3">
    <source>
        <dbReference type="EnsemblMetazoa" id="XP_038046823.1"/>
    </source>
</evidence>
<dbReference type="Gene3D" id="3.10.100.10">
    <property type="entry name" value="Mannose-Binding Protein A, subunit A"/>
    <property type="match status" value="1"/>
</dbReference>
<evidence type="ECO:0000259" key="2">
    <source>
        <dbReference type="PROSITE" id="PS50041"/>
    </source>
</evidence>
<dbReference type="OrthoDB" id="6340082at2759"/>
<feature type="domain" description="C-type lectin" evidence="2">
    <location>
        <begin position="30"/>
        <end position="140"/>
    </location>
</feature>
<evidence type="ECO:0000256" key="1">
    <source>
        <dbReference type="SAM" id="SignalP"/>
    </source>
</evidence>
<dbReference type="SUPFAM" id="SSF56436">
    <property type="entry name" value="C-type lectin-like"/>
    <property type="match status" value="1"/>
</dbReference>
<keyword evidence="4" id="KW-1185">Reference proteome</keyword>
<organism evidence="3 4">
    <name type="scientific">Patiria miniata</name>
    <name type="common">Bat star</name>
    <name type="synonym">Asterina miniata</name>
    <dbReference type="NCBI Taxonomy" id="46514"/>
    <lineage>
        <taxon>Eukaryota</taxon>
        <taxon>Metazoa</taxon>
        <taxon>Echinodermata</taxon>
        <taxon>Eleutherozoa</taxon>
        <taxon>Asterozoa</taxon>
        <taxon>Asteroidea</taxon>
        <taxon>Valvatacea</taxon>
        <taxon>Valvatida</taxon>
        <taxon>Asterinidae</taxon>
        <taxon>Patiria</taxon>
    </lineage>
</organism>
<name>A0A913Z4S3_PATMI</name>
<dbReference type="PROSITE" id="PS50041">
    <property type="entry name" value="C_TYPE_LECTIN_2"/>
    <property type="match status" value="1"/>
</dbReference>
<dbReference type="PANTHER" id="PTHR22801">
    <property type="entry name" value="LITHOSTATHINE"/>
    <property type="match status" value="1"/>
</dbReference>
<dbReference type="SMART" id="SM00034">
    <property type="entry name" value="CLECT"/>
    <property type="match status" value="1"/>
</dbReference>
<dbReference type="Proteomes" id="UP000887568">
    <property type="component" value="Unplaced"/>
</dbReference>
<dbReference type="Pfam" id="PF00059">
    <property type="entry name" value="Lectin_C"/>
    <property type="match status" value="1"/>
</dbReference>